<sequence>MVCKEKTLESEYIYKGKILSLRKDLVSVKDGNTSYREIVEHGGAVGIVCIDDEGKVILVKQYRKAVEKVLMEIPAGKIEGREQPYYCAIRELEEETGVISDEMIFLGEFYLSAGFSSEKMYLYFCKVKKQGLQKLDGDEDLEILRLDYEKALEMVYNDEISDAKTAIGIMLSKKYI</sequence>
<dbReference type="Pfam" id="PF00293">
    <property type="entry name" value="NUDIX"/>
    <property type="match status" value="1"/>
</dbReference>
<dbReference type="PANTHER" id="PTHR11839">
    <property type="entry name" value="UDP/ADP-SUGAR PYROPHOSPHATASE"/>
    <property type="match status" value="1"/>
</dbReference>
<dbReference type="RefSeq" id="WP_048570804.1">
    <property type="nucleotide sequence ID" value="NZ_LFVU01000027.1"/>
</dbReference>
<dbReference type="AlphaFoldDB" id="A0A0J8G0N7"/>
<protein>
    <submittedName>
        <fullName evidence="4">ADP-ribose pyrophosphatase NudF</fullName>
        <ecNumber evidence="4">3.6.1.13</ecNumber>
    </submittedName>
</protein>
<feature type="domain" description="Nudix hydrolase" evidence="3">
    <location>
        <begin position="40"/>
        <end position="168"/>
    </location>
</feature>
<dbReference type="FunFam" id="3.90.79.10:FF:000024">
    <property type="entry name" value="ADP-ribose pyrophosphatase"/>
    <property type="match status" value="1"/>
</dbReference>
<dbReference type="EC" id="3.6.1.13" evidence="4"/>
<dbReference type="EMBL" id="LFVU01000027">
    <property type="protein sequence ID" value="KMT21361.1"/>
    <property type="molecule type" value="Genomic_DNA"/>
</dbReference>
<dbReference type="GO" id="GO:0019693">
    <property type="term" value="P:ribose phosphate metabolic process"/>
    <property type="evidence" value="ECO:0007669"/>
    <property type="project" value="TreeGrafter"/>
</dbReference>
<evidence type="ECO:0000313" key="4">
    <source>
        <dbReference type="EMBL" id="KMT21361.1"/>
    </source>
</evidence>
<dbReference type="OrthoDB" id="9806150at2"/>
<name>A0A0J8G0N7_CLOCY</name>
<dbReference type="InterPro" id="IPR020084">
    <property type="entry name" value="NUDIX_hydrolase_CS"/>
</dbReference>
<proteinExistence type="predicted"/>
<keyword evidence="2 4" id="KW-0378">Hydrolase</keyword>
<dbReference type="Gene3D" id="3.90.79.10">
    <property type="entry name" value="Nucleoside Triphosphate Pyrophosphohydrolase"/>
    <property type="match status" value="1"/>
</dbReference>
<evidence type="ECO:0000256" key="2">
    <source>
        <dbReference type="ARBA" id="ARBA00022801"/>
    </source>
</evidence>
<gene>
    <name evidence="4" type="primary">nudF</name>
    <name evidence="4" type="ORF">CLCY_2c01210</name>
</gene>
<dbReference type="PROSITE" id="PS51462">
    <property type="entry name" value="NUDIX"/>
    <property type="match status" value="1"/>
</dbReference>
<dbReference type="GO" id="GO:0006753">
    <property type="term" value="P:nucleoside phosphate metabolic process"/>
    <property type="evidence" value="ECO:0007669"/>
    <property type="project" value="TreeGrafter"/>
</dbReference>
<dbReference type="CDD" id="cd03424">
    <property type="entry name" value="NUDIX_ADPRase_Nudt5_UGPPase_Nudt14"/>
    <property type="match status" value="1"/>
</dbReference>
<dbReference type="PANTHER" id="PTHR11839:SF18">
    <property type="entry name" value="NUDIX HYDROLASE DOMAIN-CONTAINING PROTEIN"/>
    <property type="match status" value="1"/>
</dbReference>
<dbReference type="GO" id="GO:0047631">
    <property type="term" value="F:ADP-ribose diphosphatase activity"/>
    <property type="evidence" value="ECO:0007669"/>
    <property type="project" value="UniProtKB-EC"/>
</dbReference>
<dbReference type="GO" id="GO:0005829">
    <property type="term" value="C:cytosol"/>
    <property type="evidence" value="ECO:0007669"/>
    <property type="project" value="TreeGrafter"/>
</dbReference>
<dbReference type="Proteomes" id="UP000036756">
    <property type="component" value="Unassembled WGS sequence"/>
</dbReference>
<dbReference type="InterPro" id="IPR000086">
    <property type="entry name" value="NUDIX_hydrolase_dom"/>
</dbReference>
<keyword evidence="5" id="KW-1185">Reference proteome</keyword>
<reference evidence="4 5" key="1">
    <citation type="submission" date="2015-06" db="EMBL/GenBank/DDBJ databases">
        <title>Draft genome sequence of the purine-degrading Clostridium cylindrosporum HC-1 (DSM 605).</title>
        <authorList>
            <person name="Poehlein A."/>
            <person name="Schiel-Bengelsdorf B."/>
            <person name="Bengelsdorf F."/>
            <person name="Daniel R."/>
            <person name="Duerre P."/>
        </authorList>
    </citation>
    <scope>NUCLEOTIDE SEQUENCE [LARGE SCALE GENOMIC DNA]</scope>
    <source>
        <strain evidence="4 5">DSM 605</strain>
    </source>
</reference>
<comment type="cofactor">
    <cofactor evidence="1">
        <name>Mg(2+)</name>
        <dbReference type="ChEBI" id="CHEBI:18420"/>
    </cofactor>
</comment>
<dbReference type="InterPro" id="IPR015797">
    <property type="entry name" value="NUDIX_hydrolase-like_dom_sf"/>
</dbReference>
<accession>A0A0J8G0N7</accession>
<evidence type="ECO:0000259" key="3">
    <source>
        <dbReference type="PROSITE" id="PS51462"/>
    </source>
</evidence>
<evidence type="ECO:0000256" key="1">
    <source>
        <dbReference type="ARBA" id="ARBA00001946"/>
    </source>
</evidence>
<dbReference type="SUPFAM" id="SSF55811">
    <property type="entry name" value="Nudix"/>
    <property type="match status" value="1"/>
</dbReference>
<comment type="caution">
    <text evidence="4">The sequence shown here is derived from an EMBL/GenBank/DDBJ whole genome shotgun (WGS) entry which is preliminary data.</text>
</comment>
<dbReference type="PATRIC" id="fig|1121307.3.peg.978"/>
<evidence type="ECO:0000313" key="5">
    <source>
        <dbReference type="Proteomes" id="UP000036756"/>
    </source>
</evidence>
<dbReference type="STRING" id="1121307.CLCY_2c01210"/>
<organism evidence="4 5">
    <name type="scientific">Clostridium cylindrosporum DSM 605</name>
    <dbReference type="NCBI Taxonomy" id="1121307"/>
    <lineage>
        <taxon>Bacteria</taxon>
        <taxon>Bacillati</taxon>
        <taxon>Bacillota</taxon>
        <taxon>Clostridia</taxon>
        <taxon>Eubacteriales</taxon>
        <taxon>Clostridiaceae</taxon>
        <taxon>Clostridium</taxon>
    </lineage>
</organism>
<dbReference type="PROSITE" id="PS00893">
    <property type="entry name" value="NUDIX_BOX"/>
    <property type="match status" value="1"/>
</dbReference>